<dbReference type="PANTHER" id="PTHR30336:SF20">
    <property type="entry name" value="DUF218 DOMAIN-CONTAINING PROTEIN"/>
    <property type="match status" value="1"/>
</dbReference>
<keyword evidence="7" id="KW-1185">Reference proteome</keyword>
<evidence type="ECO:0000259" key="5">
    <source>
        <dbReference type="Pfam" id="PF02698"/>
    </source>
</evidence>
<evidence type="ECO:0000256" key="2">
    <source>
        <dbReference type="ARBA" id="ARBA00023134"/>
    </source>
</evidence>
<dbReference type="InterPro" id="IPR003848">
    <property type="entry name" value="DUF218"/>
</dbReference>
<reference evidence="6 7" key="1">
    <citation type="journal article" date="2015" name="BMC Genomics">
        <title>The genome of the truffle-parasite Tolypocladium ophioglossoides and the evolution of antifungal peptaibiotics.</title>
        <authorList>
            <person name="Quandt C.A."/>
            <person name="Bushley K.E."/>
            <person name="Spatafora J.W."/>
        </authorList>
    </citation>
    <scope>NUCLEOTIDE SEQUENCE [LARGE SCALE GENOMIC DNA]</scope>
    <source>
        <strain evidence="6 7">CBS 100239</strain>
    </source>
</reference>
<accession>A0A0L0NBZ0</accession>
<dbReference type="PROSITE" id="PS51417">
    <property type="entry name" value="ARF"/>
    <property type="match status" value="1"/>
</dbReference>
<evidence type="ECO:0000256" key="4">
    <source>
        <dbReference type="PIRSR" id="PIRSR606689-2"/>
    </source>
</evidence>
<keyword evidence="1 3" id="KW-0547">Nucleotide-binding</keyword>
<dbReference type="STRING" id="1163406.A0A0L0NBZ0"/>
<dbReference type="Gene3D" id="3.40.50.620">
    <property type="entry name" value="HUPs"/>
    <property type="match status" value="1"/>
</dbReference>
<proteinExistence type="predicted"/>
<dbReference type="PANTHER" id="PTHR30336">
    <property type="entry name" value="INNER MEMBRANE PROTEIN, PROBABLE PERMEASE"/>
    <property type="match status" value="1"/>
</dbReference>
<evidence type="ECO:0000256" key="1">
    <source>
        <dbReference type="ARBA" id="ARBA00022741"/>
    </source>
</evidence>
<gene>
    <name evidence="6" type="ORF">TOPH_03659</name>
</gene>
<comment type="caution">
    <text evidence="6">The sequence shown here is derived from an EMBL/GenBank/DDBJ whole genome shotgun (WGS) entry which is preliminary data.</text>
</comment>
<dbReference type="SUPFAM" id="SSF52540">
    <property type="entry name" value="P-loop containing nucleoside triphosphate hydrolases"/>
    <property type="match status" value="1"/>
</dbReference>
<dbReference type="GO" id="GO:0003924">
    <property type="term" value="F:GTPase activity"/>
    <property type="evidence" value="ECO:0007669"/>
    <property type="project" value="InterPro"/>
</dbReference>
<feature type="binding site" evidence="3">
    <location>
        <begin position="20"/>
        <end position="27"/>
    </location>
    <ligand>
        <name>GTP</name>
        <dbReference type="ChEBI" id="CHEBI:37565"/>
    </ligand>
</feature>
<dbReference type="InterPro" id="IPR051599">
    <property type="entry name" value="Cell_Envelope_Assoc"/>
</dbReference>
<organism evidence="6 7">
    <name type="scientific">Tolypocladium ophioglossoides (strain CBS 100239)</name>
    <name type="common">Snaketongue truffleclub</name>
    <name type="synonym">Elaphocordyceps ophioglossoides</name>
    <dbReference type="NCBI Taxonomy" id="1163406"/>
    <lineage>
        <taxon>Eukaryota</taxon>
        <taxon>Fungi</taxon>
        <taxon>Dikarya</taxon>
        <taxon>Ascomycota</taxon>
        <taxon>Pezizomycotina</taxon>
        <taxon>Sordariomycetes</taxon>
        <taxon>Hypocreomycetidae</taxon>
        <taxon>Hypocreales</taxon>
        <taxon>Ophiocordycipitaceae</taxon>
        <taxon>Tolypocladium</taxon>
    </lineage>
</organism>
<dbReference type="SMART" id="SM00177">
    <property type="entry name" value="ARF"/>
    <property type="match status" value="1"/>
</dbReference>
<dbReference type="Proteomes" id="UP000036947">
    <property type="component" value="Unassembled WGS sequence"/>
</dbReference>
<dbReference type="AlphaFoldDB" id="A0A0L0NBZ0"/>
<feature type="binding site" evidence="3">
    <location>
        <begin position="124"/>
        <end position="127"/>
    </location>
    <ligand>
        <name>GTP</name>
        <dbReference type="ChEBI" id="CHEBI:37565"/>
    </ligand>
</feature>
<dbReference type="Pfam" id="PF00025">
    <property type="entry name" value="Arf"/>
    <property type="match status" value="1"/>
</dbReference>
<keyword evidence="4" id="KW-0460">Magnesium</keyword>
<sequence>MKLGQWLLGRGEEHSGIICGLDACGKTTLLYRWKLGETVTTIPTAGFNIETIPRGKGWNFTLWDLGGSDRTRPFIRHYLAQDRFIIFVHDCVDQLRLDEQLGAFHSCAKKMLEVGARYMWVIFNKQDDLPPNERDSTVRGLMSRYEKAAARYSDSVVVRVLHLPGLSAKEGTQIHVVLDDIKQTLQDSQKPTAKSQVELKGLQSAHAPSRWKLVEQAEEMVNADGTTVEEFWRLFESGQLPAWDLYNLLKAGYFIMIDGFRVGSSIFNSAEVFIAHLERLRGIDPDRFPIATHRTMAVFWLVQLQIAALNCRGGGSEGKLLSRDDFKDVLVHSPELMDAGLWKDYYSKDRLFTPEAREGWCAPDLRPFPSVIRSHTPYTRPHARPVQSESDRLVGFALVVVQKSIRSKLTRGAVVRQALGALQSSTIRQRASQTSLPPYSETKAYFWIQLTHAALEFLEAKRPREQKSMTGRNGSVQALTPSAFKALFGITGEEWRKHYSQSLWDSVGARMVFADPDLKPLPATIAVPAFANVQIARSKLADGLGLLDSGHKELPLTEDLALMAEVVIDEAELVDLEGPDGPIIRRDSHARRLLRLYRELFRDATGRIANEDDALEQSAQALGMSAALDCELPGFCISGLAQRAFWIQQVGVAMNESSSASTFEELISLNPHLAYEQLPLVYFSSTLGASSEARDDGVRPLIAMTSTREQIQRDAQLIYSYHHMGMSLGPADAIFCLCSLDTRVAERAAQLWLDSHAPHLIYSGGSGKLTAGRFTKPEAEVFADVARRMGVPAERIVIEPAATNTGENVRFTHALLEARGMRPASLILVQKPYMERRTYATFKKQWPDPHTAFTVTSPRFDGFEAYPDAENPRDLVISIMVGDLVRIRDYPAKGFQVEQPIPREVWAAMERLVAAGFDKHLPEGVLLQN</sequence>
<dbReference type="InterPro" id="IPR006689">
    <property type="entry name" value="Small_GTPase_ARF/SAR"/>
</dbReference>
<evidence type="ECO:0000313" key="7">
    <source>
        <dbReference type="Proteomes" id="UP000036947"/>
    </source>
</evidence>
<dbReference type="EMBL" id="LFRF01000008">
    <property type="protein sequence ID" value="KND91576.1"/>
    <property type="molecule type" value="Genomic_DNA"/>
</dbReference>
<feature type="binding site" evidence="4">
    <location>
        <position position="44"/>
    </location>
    <ligand>
        <name>Mg(2+)</name>
        <dbReference type="ChEBI" id="CHEBI:18420"/>
    </ligand>
</feature>
<dbReference type="GO" id="GO:0005886">
    <property type="term" value="C:plasma membrane"/>
    <property type="evidence" value="ECO:0007669"/>
    <property type="project" value="TreeGrafter"/>
</dbReference>
<keyword evidence="2 3" id="KW-0342">GTP-binding</keyword>
<dbReference type="GO" id="GO:0005525">
    <property type="term" value="F:GTP binding"/>
    <property type="evidence" value="ECO:0007669"/>
    <property type="project" value="UniProtKB-KW"/>
</dbReference>
<feature type="binding site" evidence="3">
    <location>
        <position position="67"/>
    </location>
    <ligand>
        <name>GTP</name>
        <dbReference type="ChEBI" id="CHEBI:37565"/>
    </ligand>
</feature>
<keyword evidence="4" id="KW-0479">Metal-binding</keyword>
<evidence type="ECO:0000256" key="3">
    <source>
        <dbReference type="PIRSR" id="PIRSR606689-1"/>
    </source>
</evidence>
<dbReference type="InterPro" id="IPR027417">
    <property type="entry name" value="P-loop_NTPase"/>
</dbReference>
<dbReference type="OrthoDB" id="427186at2759"/>
<dbReference type="CDD" id="cd06259">
    <property type="entry name" value="YdcF-like"/>
    <property type="match status" value="1"/>
</dbReference>
<feature type="domain" description="DUF218" evidence="5">
    <location>
        <begin position="733"/>
        <end position="850"/>
    </location>
</feature>
<evidence type="ECO:0000313" key="6">
    <source>
        <dbReference type="EMBL" id="KND91576.1"/>
    </source>
</evidence>
<dbReference type="Gene3D" id="3.40.50.300">
    <property type="entry name" value="P-loop containing nucleotide triphosphate hydrolases"/>
    <property type="match status" value="1"/>
</dbReference>
<dbReference type="Pfam" id="PF02698">
    <property type="entry name" value="DUF218"/>
    <property type="match status" value="1"/>
</dbReference>
<dbReference type="GO" id="GO:0046872">
    <property type="term" value="F:metal ion binding"/>
    <property type="evidence" value="ECO:0007669"/>
    <property type="project" value="UniProtKB-KW"/>
</dbReference>
<name>A0A0L0NBZ0_TOLOC</name>
<dbReference type="InterPro" id="IPR014729">
    <property type="entry name" value="Rossmann-like_a/b/a_fold"/>
</dbReference>
<protein>
    <recommendedName>
        <fullName evidence="5">DUF218 domain-containing protein</fullName>
    </recommendedName>
</protein>
<feature type="binding site" evidence="4">
    <location>
        <position position="27"/>
    </location>
    <ligand>
        <name>Mg(2+)</name>
        <dbReference type="ChEBI" id="CHEBI:18420"/>
    </ligand>
</feature>